<accession>A0ACB8D8G9</accession>
<dbReference type="Proteomes" id="UP000821865">
    <property type="component" value="Chromosome 3"/>
</dbReference>
<dbReference type="EMBL" id="CM023472">
    <property type="protein sequence ID" value="KAH7960651.1"/>
    <property type="molecule type" value="Genomic_DNA"/>
</dbReference>
<comment type="caution">
    <text evidence="1">The sequence shown here is derived from an EMBL/GenBank/DDBJ whole genome shotgun (WGS) entry which is preliminary data.</text>
</comment>
<organism evidence="1 2">
    <name type="scientific">Dermacentor silvarum</name>
    <name type="common">Tick</name>
    <dbReference type="NCBI Taxonomy" id="543639"/>
    <lineage>
        <taxon>Eukaryota</taxon>
        <taxon>Metazoa</taxon>
        <taxon>Ecdysozoa</taxon>
        <taxon>Arthropoda</taxon>
        <taxon>Chelicerata</taxon>
        <taxon>Arachnida</taxon>
        <taxon>Acari</taxon>
        <taxon>Parasitiformes</taxon>
        <taxon>Ixodida</taxon>
        <taxon>Ixodoidea</taxon>
        <taxon>Ixodidae</taxon>
        <taxon>Rhipicephalinae</taxon>
        <taxon>Dermacentor</taxon>
    </lineage>
</organism>
<reference evidence="1" key="1">
    <citation type="submission" date="2020-05" db="EMBL/GenBank/DDBJ databases">
        <title>Large-scale comparative analyses of tick genomes elucidate their genetic diversity and vector capacities.</title>
        <authorList>
            <person name="Jia N."/>
            <person name="Wang J."/>
            <person name="Shi W."/>
            <person name="Du L."/>
            <person name="Sun Y."/>
            <person name="Zhan W."/>
            <person name="Jiang J."/>
            <person name="Wang Q."/>
            <person name="Zhang B."/>
            <person name="Ji P."/>
            <person name="Sakyi L.B."/>
            <person name="Cui X."/>
            <person name="Yuan T."/>
            <person name="Jiang B."/>
            <person name="Yang W."/>
            <person name="Lam T.T.-Y."/>
            <person name="Chang Q."/>
            <person name="Ding S."/>
            <person name="Wang X."/>
            <person name="Zhu J."/>
            <person name="Ruan X."/>
            <person name="Zhao L."/>
            <person name="Wei J."/>
            <person name="Que T."/>
            <person name="Du C."/>
            <person name="Cheng J."/>
            <person name="Dai P."/>
            <person name="Han X."/>
            <person name="Huang E."/>
            <person name="Gao Y."/>
            <person name="Liu J."/>
            <person name="Shao H."/>
            <person name="Ye R."/>
            <person name="Li L."/>
            <person name="Wei W."/>
            <person name="Wang X."/>
            <person name="Wang C."/>
            <person name="Yang T."/>
            <person name="Huo Q."/>
            <person name="Li W."/>
            <person name="Guo W."/>
            <person name="Chen H."/>
            <person name="Zhou L."/>
            <person name="Ni X."/>
            <person name="Tian J."/>
            <person name="Zhou Y."/>
            <person name="Sheng Y."/>
            <person name="Liu T."/>
            <person name="Pan Y."/>
            <person name="Xia L."/>
            <person name="Li J."/>
            <person name="Zhao F."/>
            <person name="Cao W."/>
        </authorList>
    </citation>
    <scope>NUCLEOTIDE SEQUENCE</scope>
    <source>
        <strain evidence="1">Dsil-2018</strain>
    </source>
</reference>
<gene>
    <name evidence="1" type="ORF">HPB49_022039</name>
</gene>
<name>A0ACB8D8G9_DERSI</name>
<sequence>MAILRFNTTSNCIRITVRDEGHFRKLCTLSRLLATVNGNLRMFDVNTSSLQAHVAGSSRGLIKIRAGLTIEYFKAHLRCEQATITDVRMLGKTQLLLLTFDTKRIPQRLVFEYEVIRVHEYRPRPVACYNCHRLTRVSKYCSFPPVGRDCGKPPHEVYPNCK</sequence>
<evidence type="ECO:0000313" key="2">
    <source>
        <dbReference type="Proteomes" id="UP000821865"/>
    </source>
</evidence>
<proteinExistence type="predicted"/>
<evidence type="ECO:0000313" key="1">
    <source>
        <dbReference type="EMBL" id="KAH7960651.1"/>
    </source>
</evidence>
<protein>
    <submittedName>
        <fullName evidence="1">Uncharacterized protein</fullName>
    </submittedName>
</protein>
<keyword evidence="2" id="KW-1185">Reference proteome</keyword>